<gene>
    <name evidence="10" type="ORF">ANI02nite_12760</name>
</gene>
<keyword evidence="2 7" id="KW-0349">Heme</keyword>
<evidence type="ECO:0000256" key="1">
    <source>
        <dbReference type="ARBA" id="ARBA00004196"/>
    </source>
</evidence>
<dbReference type="Proteomes" id="UP000321635">
    <property type="component" value="Unassembled WGS sequence"/>
</dbReference>
<evidence type="ECO:0000259" key="9">
    <source>
        <dbReference type="PROSITE" id="PS51007"/>
    </source>
</evidence>
<feature type="compositionally biased region" description="Basic residues" evidence="8">
    <location>
        <begin position="1"/>
        <end position="13"/>
    </location>
</feature>
<evidence type="ECO:0000256" key="2">
    <source>
        <dbReference type="ARBA" id="ARBA00022617"/>
    </source>
</evidence>
<proteinExistence type="predicted"/>
<feature type="region of interest" description="Disordered" evidence="8">
    <location>
        <begin position="1"/>
        <end position="27"/>
    </location>
</feature>
<evidence type="ECO:0000256" key="3">
    <source>
        <dbReference type="ARBA" id="ARBA00022723"/>
    </source>
</evidence>
<dbReference type="Gene3D" id="1.10.760.10">
    <property type="entry name" value="Cytochrome c-like domain"/>
    <property type="match status" value="2"/>
</dbReference>
<dbReference type="SUPFAM" id="SSF46626">
    <property type="entry name" value="Cytochrome c"/>
    <property type="match status" value="2"/>
</dbReference>
<dbReference type="GO" id="GO:0004130">
    <property type="term" value="F:cytochrome-c peroxidase activity"/>
    <property type="evidence" value="ECO:0007669"/>
    <property type="project" value="TreeGrafter"/>
</dbReference>
<evidence type="ECO:0000256" key="8">
    <source>
        <dbReference type="SAM" id="MobiDB-lite"/>
    </source>
</evidence>
<evidence type="ECO:0000256" key="6">
    <source>
        <dbReference type="ARBA" id="ARBA00023004"/>
    </source>
</evidence>
<dbReference type="GO" id="GO:0020037">
    <property type="term" value="F:heme binding"/>
    <property type="evidence" value="ECO:0007669"/>
    <property type="project" value="InterPro"/>
</dbReference>
<dbReference type="InterPro" id="IPR009056">
    <property type="entry name" value="Cyt_c-like_dom"/>
</dbReference>
<evidence type="ECO:0000256" key="7">
    <source>
        <dbReference type="PROSITE-ProRule" id="PRU00433"/>
    </source>
</evidence>
<organism evidence="10 11">
    <name type="scientific">Acetobacter nitrogenifigens DSM 23921 = NBRC 105050</name>
    <dbReference type="NCBI Taxonomy" id="1120919"/>
    <lineage>
        <taxon>Bacteria</taxon>
        <taxon>Pseudomonadati</taxon>
        <taxon>Pseudomonadota</taxon>
        <taxon>Alphaproteobacteria</taxon>
        <taxon>Acetobacterales</taxon>
        <taxon>Acetobacteraceae</taxon>
        <taxon>Acetobacter</taxon>
    </lineage>
</organism>
<sequence length="455" mass="49884">MGAKAMYRKRKLRPTTSPPKQHAPAKPALTRVTVTGAAARIALPRHITAGLVLAGLAMPISRDASAAALSRENAFKRVETLSNLGARLFRDPRLSASGRQSCASCHDPAHGFAPPDARAVEPGGDAMTRFSFRAPPSLTYLAAVPRFTEHAFDSEDEADESIDNGPTGGLTWDGRVDTGAAQSLIPLLSPDEMANRTPQDAEARLVGAGYRSELDALRLPIRSGALQSRLSVAQDAFEAYEQDWKTFYPFNSKYDLYLAGKARLSPAETRGLAAFEDPAKGNCASCHISEPRKDGAPPLFSDFGMIALAVPRNRAIPANRDPQFHDLGLCGPLRKDFLDRSEYCGLFRTPSLRNVALRSSFFHNGVMNNLRDAIAFYATRDTDPAHWYPHGPRGIRPYDDLPRRYWININYDPPFGGKPGDAPHLTDADVDDIAAFLRTLTDNWKPDDQTDRSAR</sequence>
<accession>A0A511X8Y3</accession>
<evidence type="ECO:0000256" key="4">
    <source>
        <dbReference type="ARBA" id="ARBA00022729"/>
    </source>
</evidence>
<dbReference type="PROSITE" id="PS51007">
    <property type="entry name" value="CYTC"/>
    <property type="match status" value="2"/>
</dbReference>
<keyword evidence="10" id="KW-0575">Peroxidase</keyword>
<dbReference type="Pfam" id="PF03150">
    <property type="entry name" value="CCP_MauG"/>
    <property type="match status" value="1"/>
</dbReference>
<evidence type="ECO:0000256" key="5">
    <source>
        <dbReference type="ARBA" id="ARBA00023002"/>
    </source>
</evidence>
<dbReference type="EMBL" id="BJYF01000006">
    <property type="protein sequence ID" value="GEN59392.1"/>
    <property type="molecule type" value="Genomic_DNA"/>
</dbReference>
<dbReference type="PANTHER" id="PTHR30600:SF10">
    <property type="entry name" value="BLL6722 PROTEIN"/>
    <property type="match status" value="1"/>
</dbReference>
<dbReference type="GO" id="GO:0030313">
    <property type="term" value="C:cell envelope"/>
    <property type="evidence" value="ECO:0007669"/>
    <property type="project" value="UniProtKB-SubCell"/>
</dbReference>
<feature type="domain" description="Cytochrome c" evidence="9">
    <location>
        <begin position="266"/>
        <end position="441"/>
    </location>
</feature>
<keyword evidence="4" id="KW-0732">Signal</keyword>
<keyword evidence="3 7" id="KW-0479">Metal-binding</keyword>
<keyword evidence="11" id="KW-1185">Reference proteome</keyword>
<dbReference type="GO" id="GO:0046872">
    <property type="term" value="F:metal ion binding"/>
    <property type="evidence" value="ECO:0007669"/>
    <property type="project" value="UniProtKB-KW"/>
</dbReference>
<dbReference type="InterPro" id="IPR036909">
    <property type="entry name" value="Cyt_c-like_dom_sf"/>
</dbReference>
<comment type="subcellular location">
    <subcellularLocation>
        <location evidence="1">Cell envelope</location>
    </subcellularLocation>
</comment>
<comment type="caution">
    <text evidence="10">The sequence shown here is derived from an EMBL/GenBank/DDBJ whole genome shotgun (WGS) entry which is preliminary data.</text>
</comment>
<dbReference type="InterPro" id="IPR051395">
    <property type="entry name" value="Cytochrome_c_Peroxidase/MauG"/>
</dbReference>
<dbReference type="AlphaFoldDB" id="A0A511X8Y3"/>
<reference evidence="10 11" key="1">
    <citation type="submission" date="2019-07" db="EMBL/GenBank/DDBJ databases">
        <title>Whole genome shotgun sequence of Acetobacter nitrogenifigens NBRC 105050.</title>
        <authorList>
            <person name="Hosoyama A."/>
            <person name="Uohara A."/>
            <person name="Ohji S."/>
            <person name="Ichikawa N."/>
        </authorList>
    </citation>
    <scope>NUCLEOTIDE SEQUENCE [LARGE SCALE GENOMIC DNA]</scope>
    <source>
        <strain evidence="10 11">NBRC 105050</strain>
    </source>
</reference>
<protein>
    <submittedName>
        <fullName evidence="10">Di-heme cytochrome c peroxidase</fullName>
    </submittedName>
</protein>
<keyword evidence="5" id="KW-0560">Oxidoreductase</keyword>
<feature type="region of interest" description="Disordered" evidence="8">
    <location>
        <begin position="152"/>
        <end position="175"/>
    </location>
</feature>
<dbReference type="InterPro" id="IPR004852">
    <property type="entry name" value="Di-haem_cyt_c_peroxidsae"/>
</dbReference>
<dbReference type="GO" id="GO:0009055">
    <property type="term" value="F:electron transfer activity"/>
    <property type="evidence" value="ECO:0007669"/>
    <property type="project" value="InterPro"/>
</dbReference>
<dbReference type="PANTHER" id="PTHR30600">
    <property type="entry name" value="CYTOCHROME C PEROXIDASE-RELATED"/>
    <property type="match status" value="1"/>
</dbReference>
<evidence type="ECO:0000313" key="11">
    <source>
        <dbReference type="Proteomes" id="UP000321635"/>
    </source>
</evidence>
<feature type="domain" description="Cytochrome c" evidence="9">
    <location>
        <begin position="80"/>
        <end position="204"/>
    </location>
</feature>
<evidence type="ECO:0000313" key="10">
    <source>
        <dbReference type="EMBL" id="GEN59392.1"/>
    </source>
</evidence>
<name>A0A511X8Y3_9PROT</name>
<keyword evidence="6 7" id="KW-0408">Iron</keyword>
<dbReference type="STRING" id="1120919.GCA_000429165_01993"/>